<dbReference type="InterPro" id="IPR035940">
    <property type="entry name" value="CAP_sf"/>
</dbReference>
<dbReference type="Proteomes" id="UP001291623">
    <property type="component" value="Unassembled WGS sequence"/>
</dbReference>
<accession>A0AAE1R8D0</accession>
<dbReference type="InterPro" id="IPR014044">
    <property type="entry name" value="CAP_dom"/>
</dbReference>
<evidence type="ECO:0000313" key="4">
    <source>
        <dbReference type="Proteomes" id="UP001291623"/>
    </source>
</evidence>
<keyword evidence="1" id="KW-0732">Signal</keyword>
<protein>
    <recommendedName>
        <fullName evidence="2">SCP domain-containing protein</fullName>
    </recommendedName>
</protein>
<feature type="signal peptide" evidence="1">
    <location>
        <begin position="1"/>
        <end position="19"/>
    </location>
</feature>
<comment type="caution">
    <text evidence="3">The sequence shown here is derived from an EMBL/GenBank/DDBJ whole genome shotgun (WGS) entry which is preliminary data.</text>
</comment>
<dbReference type="SMART" id="SM00198">
    <property type="entry name" value="SCP"/>
    <property type="match status" value="1"/>
</dbReference>
<name>A0AAE1R8D0_9SOLA</name>
<sequence>MTKLFLLPVLFLLLIAVSGHHGLGQSVASPITSCTTPATPSSGAQEFLDTHNKARADVGVGPLKQSIMLANATSLFMHYQRDKHNCRFVGLSNTNFGNLQLMFRGSFTTSPHVAMDLWVAQKKLYNYVNNSCSVGHNTCFSYTQVVRENWLELGCAQATCSCNHTTLTICISNPPGNITGEKPY</sequence>
<evidence type="ECO:0000259" key="2">
    <source>
        <dbReference type="SMART" id="SM00198"/>
    </source>
</evidence>
<gene>
    <name evidence="3" type="ORF">RND71_032888</name>
</gene>
<dbReference type="Pfam" id="PF00188">
    <property type="entry name" value="CAP"/>
    <property type="match status" value="1"/>
</dbReference>
<dbReference type="InterPro" id="IPR001283">
    <property type="entry name" value="CRISP-related"/>
</dbReference>
<dbReference type="EMBL" id="JAVYJV010000018">
    <property type="protein sequence ID" value="KAK4346549.1"/>
    <property type="molecule type" value="Genomic_DNA"/>
</dbReference>
<dbReference type="PANTHER" id="PTHR10334">
    <property type="entry name" value="CYSTEINE-RICH SECRETORY PROTEIN-RELATED"/>
    <property type="match status" value="1"/>
</dbReference>
<reference evidence="3" key="1">
    <citation type="submission" date="2023-12" db="EMBL/GenBank/DDBJ databases">
        <title>Genome assembly of Anisodus tanguticus.</title>
        <authorList>
            <person name="Wang Y.-J."/>
        </authorList>
    </citation>
    <scope>NUCLEOTIDE SEQUENCE</scope>
    <source>
        <strain evidence="3">KB-2021</strain>
        <tissue evidence="3">Leaf</tissue>
    </source>
</reference>
<dbReference type="Gene3D" id="3.40.33.10">
    <property type="entry name" value="CAP"/>
    <property type="match status" value="1"/>
</dbReference>
<keyword evidence="4" id="KW-1185">Reference proteome</keyword>
<feature type="chain" id="PRO_5042149288" description="SCP domain-containing protein" evidence="1">
    <location>
        <begin position="20"/>
        <end position="184"/>
    </location>
</feature>
<evidence type="ECO:0000313" key="3">
    <source>
        <dbReference type="EMBL" id="KAK4346549.1"/>
    </source>
</evidence>
<dbReference type="AlphaFoldDB" id="A0AAE1R8D0"/>
<organism evidence="3 4">
    <name type="scientific">Anisodus tanguticus</name>
    <dbReference type="NCBI Taxonomy" id="243964"/>
    <lineage>
        <taxon>Eukaryota</taxon>
        <taxon>Viridiplantae</taxon>
        <taxon>Streptophyta</taxon>
        <taxon>Embryophyta</taxon>
        <taxon>Tracheophyta</taxon>
        <taxon>Spermatophyta</taxon>
        <taxon>Magnoliopsida</taxon>
        <taxon>eudicotyledons</taxon>
        <taxon>Gunneridae</taxon>
        <taxon>Pentapetalae</taxon>
        <taxon>asterids</taxon>
        <taxon>lamiids</taxon>
        <taxon>Solanales</taxon>
        <taxon>Solanaceae</taxon>
        <taxon>Solanoideae</taxon>
        <taxon>Hyoscyameae</taxon>
        <taxon>Anisodus</taxon>
    </lineage>
</organism>
<feature type="domain" description="SCP" evidence="2">
    <location>
        <begin position="42"/>
        <end position="180"/>
    </location>
</feature>
<evidence type="ECO:0000256" key="1">
    <source>
        <dbReference type="SAM" id="SignalP"/>
    </source>
</evidence>
<proteinExistence type="predicted"/>
<dbReference type="SUPFAM" id="SSF55797">
    <property type="entry name" value="PR-1-like"/>
    <property type="match status" value="1"/>
</dbReference>